<name>A0A814TV55_ADIRI</name>
<dbReference type="EC" id="2.4.1.-" evidence="11"/>
<proteinExistence type="inferred from homology"/>
<comment type="subcellular location">
    <subcellularLocation>
        <location evidence="10">Endomembrane system</location>
        <topology evidence="10">Single-pass type II membrane protein</topology>
    </subcellularLocation>
    <subcellularLocation>
        <location evidence="11">Golgi apparatus</location>
        <location evidence="11">Golgi stack membrane</location>
        <topology evidence="11">Single-pass type II membrane protein</topology>
    </subcellularLocation>
</comment>
<dbReference type="InterPro" id="IPR031481">
    <property type="entry name" value="Glyco_tran_10_N"/>
</dbReference>
<dbReference type="Proteomes" id="UP000663828">
    <property type="component" value="Unassembled WGS sequence"/>
</dbReference>
<keyword evidence="4 11" id="KW-0808">Transferase</keyword>
<keyword evidence="5 11" id="KW-0812">Transmembrane</keyword>
<dbReference type="UniPathway" id="UPA00378"/>
<keyword evidence="9" id="KW-0325">Glycoprotein</keyword>
<keyword evidence="6" id="KW-0735">Signal-anchor</keyword>
<dbReference type="SUPFAM" id="SSF53756">
    <property type="entry name" value="UDP-Glycosyltransferase/glycogen phosphorylase"/>
    <property type="match status" value="1"/>
</dbReference>
<comment type="pathway">
    <text evidence="1">Protein modification; protein glycosylation.</text>
</comment>
<evidence type="ECO:0000256" key="8">
    <source>
        <dbReference type="ARBA" id="ARBA00023136"/>
    </source>
</evidence>
<dbReference type="Pfam" id="PF17039">
    <property type="entry name" value="Glyco_tran_10_N"/>
    <property type="match status" value="1"/>
</dbReference>
<evidence type="ECO:0000256" key="4">
    <source>
        <dbReference type="ARBA" id="ARBA00022679"/>
    </source>
</evidence>
<dbReference type="PANTHER" id="PTHR11929">
    <property type="entry name" value="ALPHA- 1,3 -FUCOSYLTRANSFERASE"/>
    <property type="match status" value="1"/>
</dbReference>
<keyword evidence="8" id="KW-0472">Membrane</keyword>
<dbReference type="PANTHER" id="PTHR11929:SF226">
    <property type="entry name" value="ATP-DEPENDENT DNA HELICASE-RELATED"/>
    <property type="match status" value="1"/>
</dbReference>
<keyword evidence="11" id="KW-0333">Golgi apparatus</keyword>
<evidence type="ECO:0000256" key="9">
    <source>
        <dbReference type="ARBA" id="ARBA00023180"/>
    </source>
</evidence>
<evidence type="ECO:0000256" key="10">
    <source>
        <dbReference type="ARBA" id="ARBA00060399"/>
    </source>
</evidence>
<comment type="similarity">
    <text evidence="2 11">Belongs to the glycosyltransferase 10 family.</text>
</comment>
<evidence type="ECO:0000256" key="7">
    <source>
        <dbReference type="ARBA" id="ARBA00022989"/>
    </source>
</evidence>
<dbReference type="InterPro" id="IPR055270">
    <property type="entry name" value="Glyco_tran_10_C"/>
</dbReference>
<evidence type="ECO:0000313" key="14">
    <source>
        <dbReference type="EMBL" id="CAF1163110.1"/>
    </source>
</evidence>
<evidence type="ECO:0000256" key="3">
    <source>
        <dbReference type="ARBA" id="ARBA00022676"/>
    </source>
</evidence>
<reference evidence="14" key="1">
    <citation type="submission" date="2021-02" db="EMBL/GenBank/DDBJ databases">
        <authorList>
            <person name="Nowell W R."/>
        </authorList>
    </citation>
    <scope>NUCLEOTIDE SEQUENCE</scope>
</reference>
<dbReference type="GO" id="GO:0046920">
    <property type="term" value="F:alpha-(1-&gt;3)-fucosyltransferase activity"/>
    <property type="evidence" value="ECO:0007669"/>
    <property type="project" value="TreeGrafter"/>
</dbReference>
<dbReference type="FunFam" id="3.40.50.11660:FF:000002">
    <property type="entry name" value="Alpha-(1,3)-fucosyltransferase"/>
    <property type="match status" value="1"/>
</dbReference>
<evidence type="ECO:0000256" key="11">
    <source>
        <dbReference type="RuleBase" id="RU003832"/>
    </source>
</evidence>
<evidence type="ECO:0000256" key="1">
    <source>
        <dbReference type="ARBA" id="ARBA00004922"/>
    </source>
</evidence>
<comment type="caution">
    <text evidence="14">The sequence shown here is derived from an EMBL/GenBank/DDBJ whole genome shotgun (WGS) entry which is preliminary data.</text>
</comment>
<dbReference type="InterPro" id="IPR038577">
    <property type="entry name" value="GT10-like_C_sf"/>
</dbReference>
<evidence type="ECO:0000256" key="5">
    <source>
        <dbReference type="ARBA" id="ARBA00022692"/>
    </source>
</evidence>
<feature type="domain" description="Fucosyltransferase N-terminal" evidence="13">
    <location>
        <begin position="4"/>
        <end position="66"/>
    </location>
</feature>
<dbReference type="EMBL" id="CAJNOR010001554">
    <property type="protein sequence ID" value="CAF1163110.1"/>
    <property type="molecule type" value="Genomic_DNA"/>
</dbReference>
<dbReference type="AlphaFoldDB" id="A0A814TV55"/>
<keyword evidence="7" id="KW-1133">Transmembrane helix</keyword>
<accession>A0A814TV55</accession>
<dbReference type="GO" id="GO:0032580">
    <property type="term" value="C:Golgi cisterna membrane"/>
    <property type="evidence" value="ECO:0007669"/>
    <property type="project" value="UniProtKB-SubCell"/>
</dbReference>
<keyword evidence="15" id="KW-1185">Reference proteome</keyword>
<dbReference type="InterPro" id="IPR001503">
    <property type="entry name" value="Glyco_trans_10"/>
</dbReference>
<evidence type="ECO:0000256" key="2">
    <source>
        <dbReference type="ARBA" id="ARBA00008919"/>
    </source>
</evidence>
<keyword evidence="3 11" id="KW-0328">Glycosyltransferase</keyword>
<organism evidence="14 15">
    <name type="scientific">Adineta ricciae</name>
    <name type="common">Rotifer</name>
    <dbReference type="NCBI Taxonomy" id="249248"/>
    <lineage>
        <taxon>Eukaryota</taxon>
        <taxon>Metazoa</taxon>
        <taxon>Spiralia</taxon>
        <taxon>Gnathifera</taxon>
        <taxon>Rotifera</taxon>
        <taxon>Eurotatoria</taxon>
        <taxon>Bdelloidea</taxon>
        <taxon>Adinetida</taxon>
        <taxon>Adinetidae</taxon>
        <taxon>Adineta</taxon>
    </lineage>
</organism>
<feature type="domain" description="Fucosyltransferase C-terminal" evidence="12">
    <location>
        <begin position="94"/>
        <end position="275"/>
    </location>
</feature>
<evidence type="ECO:0000259" key="12">
    <source>
        <dbReference type="Pfam" id="PF00852"/>
    </source>
</evidence>
<protein>
    <recommendedName>
        <fullName evidence="11">Fucosyltransferase</fullName>
        <ecNumber evidence="11">2.4.1.-</ecNumber>
    </recommendedName>
</protein>
<evidence type="ECO:0000259" key="13">
    <source>
        <dbReference type="Pfam" id="PF17039"/>
    </source>
</evidence>
<evidence type="ECO:0000313" key="15">
    <source>
        <dbReference type="Proteomes" id="UP000663828"/>
    </source>
</evidence>
<dbReference type="Gene3D" id="3.40.50.11660">
    <property type="entry name" value="Glycosyl transferase family 10, C-terminal domain"/>
    <property type="match status" value="1"/>
</dbReference>
<gene>
    <name evidence="14" type="ORF">XAT740_LOCUS21596</name>
</gene>
<evidence type="ECO:0000256" key="6">
    <source>
        <dbReference type="ARBA" id="ARBA00022968"/>
    </source>
</evidence>
<sequence>MNSSDAILSLLSSRIDYKPLFNLNKHRNPDQIWMLWHDEPYPAPSSFNSLHFNWTLSYRFDSEVSVGSYGIAYQLNVPMDENSYRKWVDENYRNRRNEATWFVSNCGSKERLRYYSQLKNHFSISAYGRCVLNEKNTTQNCTRSSQCELNRLVTSKFYLAFESKTTRISYITEKFWRTFTHGAIPVVLGPKRQDYEQVAPPDSFIYAKDYANPEALAKYLHTVATNPSEYEKYHQWRRNYATQYSASVVESFRFCELCYKLNTNTDRIWYTDIHKYFLEED</sequence>
<dbReference type="Pfam" id="PF00852">
    <property type="entry name" value="Glyco_transf_10"/>
    <property type="match status" value="1"/>
</dbReference>